<comment type="caution">
    <text evidence="1">The sequence shown here is derived from an EMBL/GenBank/DDBJ whole genome shotgun (WGS) entry which is preliminary data.</text>
</comment>
<dbReference type="AlphaFoldDB" id="A0A085ZE89"/>
<evidence type="ECO:0000313" key="2">
    <source>
        <dbReference type="EMBL" id="OXA95266.1"/>
    </source>
</evidence>
<organism evidence="1 3">
    <name type="scientific">Flavobacterium hydatis</name>
    <name type="common">Cytophaga aquatilis</name>
    <dbReference type="NCBI Taxonomy" id="991"/>
    <lineage>
        <taxon>Bacteria</taxon>
        <taxon>Pseudomonadati</taxon>
        <taxon>Bacteroidota</taxon>
        <taxon>Flavobacteriia</taxon>
        <taxon>Flavobacteriales</taxon>
        <taxon>Flavobacteriaceae</taxon>
        <taxon>Flavobacterium</taxon>
    </lineage>
</organism>
<name>A0A085ZE89_FLAHY</name>
<dbReference type="PROSITE" id="PS51257">
    <property type="entry name" value="PROKAR_LIPOPROTEIN"/>
    <property type="match status" value="1"/>
</dbReference>
<dbReference type="EMBL" id="JPRM01000061">
    <property type="protein sequence ID" value="KFF02753.1"/>
    <property type="molecule type" value="Genomic_DNA"/>
</dbReference>
<accession>A0A085ZE89</accession>
<evidence type="ECO:0000313" key="3">
    <source>
        <dbReference type="Proteomes" id="UP000028712"/>
    </source>
</evidence>
<dbReference type="Proteomes" id="UP000198424">
    <property type="component" value="Unassembled WGS sequence"/>
</dbReference>
<reference evidence="1 3" key="1">
    <citation type="submission" date="2014-07" db="EMBL/GenBank/DDBJ databases">
        <title>Genome of Flavobacterium hydatis DSM 2063.</title>
        <authorList>
            <person name="Pipes S.E."/>
            <person name="Stropko S.J."/>
            <person name="Newman J.D."/>
        </authorList>
    </citation>
    <scope>NUCLEOTIDE SEQUENCE [LARGE SCALE GENOMIC DNA]</scope>
    <source>
        <strain evidence="1 3">DSM 2063</strain>
    </source>
</reference>
<reference evidence="2 4" key="2">
    <citation type="submission" date="2016-11" db="EMBL/GenBank/DDBJ databases">
        <title>Whole genomes of Flavobacteriaceae.</title>
        <authorList>
            <person name="Stine C."/>
            <person name="Li C."/>
            <person name="Tadesse D."/>
        </authorList>
    </citation>
    <scope>NUCLEOTIDE SEQUENCE [LARGE SCALE GENOMIC DNA]</scope>
    <source>
        <strain evidence="2 4">ATCC 29551</strain>
    </source>
</reference>
<evidence type="ECO:0008006" key="5">
    <source>
        <dbReference type="Google" id="ProtNLM"/>
    </source>
</evidence>
<evidence type="ECO:0000313" key="1">
    <source>
        <dbReference type="EMBL" id="KFF02753.1"/>
    </source>
</evidence>
<keyword evidence="4" id="KW-1185">Reference proteome</keyword>
<dbReference type="EMBL" id="MUGY01000007">
    <property type="protein sequence ID" value="OXA95266.1"/>
    <property type="molecule type" value="Genomic_DNA"/>
</dbReference>
<dbReference type="RefSeq" id="WP_035628754.1">
    <property type="nucleotide sequence ID" value="NZ_JBEWQG010000025.1"/>
</dbReference>
<gene>
    <name evidence="2" type="ORF">B0A62_08115</name>
    <name evidence="1" type="ORF">IW20_25170</name>
</gene>
<dbReference type="STRING" id="991.IW20_25170"/>
<dbReference type="Proteomes" id="UP000028712">
    <property type="component" value="Unassembled WGS sequence"/>
</dbReference>
<sequence>MIKKLILILVLVASCKSQNVPLKNSKDKDVWSILFADGFKEDHVDLFLNGQEVIKNGYLYSDESDGVTTLWIRIIKEKGGFYISNFQEKTLKPMNLKIDEIELNLIYKGVNKKNKFKKNDGKFLIIRDNGKGELIISQSKKQLLFY</sequence>
<evidence type="ECO:0000313" key="4">
    <source>
        <dbReference type="Proteomes" id="UP000198424"/>
    </source>
</evidence>
<proteinExistence type="predicted"/>
<protein>
    <recommendedName>
        <fullName evidence="5">Lipoprotein</fullName>
    </recommendedName>
</protein>